<feature type="compositionally biased region" description="Basic and acidic residues" evidence="1">
    <location>
        <begin position="22"/>
        <end position="34"/>
    </location>
</feature>
<name>A0AAD8M5C8_9APIA</name>
<evidence type="ECO:0000256" key="1">
    <source>
        <dbReference type="SAM" id="MobiDB-lite"/>
    </source>
</evidence>
<dbReference type="SUPFAM" id="SSF81383">
    <property type="entry name" value="F-box domain"/>
    <property type="match status" value="1"/>
</dbReference>
<dbReference type="InterPro" id="IPR055290">
    <property type="entry name" value="At3g26010-like"/>
</dbReference>
<feature type="compositionally biased region" description="Basic and acidic residues" evidence="1">
    <location>
        <begin position="78"/>
        <end position="102"/>
    </location>
</feature>
<evidence type="ECO:0008006" key="4">
    <source>
        <dbReference type="Google" id="ProtNLM"/>
    </source>
</evidence>
<dbReference type="EMBL" id="JAUIZM010000010">
    <property type="protein sequence ID" value="KAK1359973.1"/>
    <property type="molecule type" value="Genomic_DNA"/>
</dbReference>
<sequence>MVLPNSEMDQSDDDSYELIGSDDLHTDKSDHTDNESFEYIGSEEMNSLKDMEPQDFAENVSEGNAFGILDSEIANASKNDEDQLDDTDRYSHKSTDSEHTCSDESTYLLDPSAISDLDDKALCLHSIGSTIFSDGVNEITEFSGAFNMPPNMIKLPKDMLIKDIARDRILPFLPAKSLVRFRLVSKDWDDWITHPFLAHMQSYSFEEMSGFFCQNGFSHFFVTLDQSAYGVPNSTLSFLPRNFKIRSSCKGLLLCQGFGGSDGENEYYVCNPATREFHVLPQSTYYHGPEPNLVLAFEPSPLNCGENYKVICAFDMYNGFPILCFDIYNSETRSWICCSDLVCPELGVPNLQDNGLYKNGVAYWATSSGELLALDIKNDIYQVQPICSGTLKGEGILTLVDGELSYIQSYIEPSYPESDTVSDDTEDVKNTCIIEMFGDVTMCLKRRVTVELNMKIHDTRSFTLLFAPKRDFCIFNIDNVLYSCDVEKEKFEVIRRWGISSRTTYIPYVNSLVPLA</sequence>
<protein>
    <recommendedName>
        <fullName evidence="4">F-box domain-containing protein</fullName>
    </recommendedName>
</protein>
<dbReference type="AlphaFoldDB" id="A0AAD8M5C8"/>
<dbReference type="InterPro" id="IPR017451">
    <property type="entry name" value="F-box-assoc_interact_dom"/>
</dbReference>
<organism evidence="2 3">
    <name type="scientific">Heracleum sosnowskyi</name>
    <dbReference type="NCBI Taxonomy" id="360622"/>
    <lineage>
        <taxon>Eukaryota</taxon>
        <taxon>Viridiplantae</taxon>
        <taxon>Streptophyta</taxon>
        <taxon>Embryophyta</taxon>
        <taxon>Tracheophyta</taxon>
        <taxon>Spermatophyta</taxon>
        <taxon>Magnoliopsida</taxon>
        <taxon>eudicotyledons</taxon>
        <taxon>Gunneridae</taxon>
        <taxon>Pentapetalae</taxon>
        <taxon>asterids</taxon>
        <taxon>campanulids</taxon>
        <taxon>Apiales</taxon>
        <taxon>Apiaceae</taxon>
        <taxon>Apioideae</taxon>
        <taxon>apioid superclade</taxon>
        <taxon>Tordylieae</taxon>
        <taxon>Tordyliinae</taxon>
        <taxon>Heracleum</taxon>
    </lineage>
</organism>
<proteinExistence type="predicted"/>
<evidence type="ECO:0000313" key="2">
    <source>
        <dbReference type="EMBL" id="KAK1359973.1"/>
    </source>
</evidence>
<feature type="region of interest" description="Disordered" evidence="1">
    <location>
        <begin position="76"/>
        <end position="103"/>
    </location>
</feature>
<gene>
    <name evidence="2" type="ORF">POM88_044447</name>
</gene>
<feature type="region of interest" description="Disordered" evidence="1">
    <location>
        <begin position="1"/>
        <end position="35"/>
    </location>
</feature>
<reference evidence="2" key="2">
    <citation type="submission" date="2023-05" db="EMBL/GenBank/DDBJ databases">
        <authorList>
            <person name="Schelkunov M.I."/>
        </authorList>
    </citation>
    <scope>NUCLEOTIDE SEQUENCE</scope>
    <source>
        <strain evidence="2">Hsosn_3</strain>
        <tissue evidence="2">Leaf</tissue>
    </source>
</reference>
<dbReference type="Proteomes" id="UP001237642">
    <property type="component" value="Unassembled WGS sequence"/>
</dbReference>
<evidence type="ECO:0000313" key="3">
    <source>
        <dbReference type="Proteomes" id="UP001237642"/>
    </source>
</evidence>
<reference evidence="2" key="1">
    <citation type="submission" date="2023-02" db="EMBL/GenBank/DDBJ databases">
        <title>Genome of toxic invasive species Heracleum sosnowskyi carries increased number of genes despite the absence of recent whole-genome duplications.</title>
        <authorList>
            <person name="Schelkunov M."/>
            <person name="Shtratnikova V."/>
            <person name="Makarenko M."/>
            <person name="Klepikova A."/>
            <person name="Omelchenko D."/>
            <person name="Novikova G."/>
            <person name="Obukhova E."/>
            <person name="Bogdanov V."/>
            <person name="Penin A."/>
            <person name="Logacheva M."/>
        </authorList>
    </citation>
    <scope>NUCLEOTIDE SEQUENCE</scope>
    <source>
        <strain evidence="2">Hsosn_3</strain>
        <tissue evidence="2">Leaf</tissue>
    </source>
</reference>
<dbReference type="InterPro" id="IPR036047">
    <property type="entry name" value="F-box-like_dom_sf"/>
</dbReference>
<accession>A0AAD8M5C8</accession>
<keyword evidence="3" id="KW-1185">Reference proteome</keyword>
<dbReference type="PANTHER" id="PTHR35546">
    <property type="entry name" value="F-BOX PROTEIN INTERACTION DOMAIN PROTEIN-RELATED"/>
    <property type="match status" value="1"/>
</dbReference>
<dbReference type="NCBIfam" id="TIGR01640">
    <property type="entry name" value="F_box_assoc_1"/>
    <property type="match status" value="1"/>
</dbReference>
<dbReference type="PANTHER" id="PTHR35546:SF25">
    <property type="entry name" value="F-BOX DOMAIN-CONTAINING PROTEIN"/>
    <property type="match status" value="1"/>
</dbReference>
<comment type="caution">
    <text evidence="2">The sequence shown here is derived from an EMBL/GenBank/DDBJ whole genome shotgun (WGS) entry which is preliminary data.</text>
</comment>